<organism evidence="2">
    <name type="scientific">Candidatus Kentrum sp. LFY</name>
    <dbReference type="NCBI Taxonomy" id="2126342"/>
    <lineage>
        <taxon>Bacteria</taxon>
        <taxon>Pseudomonadati</taxon>
        <taxon>Pseudomonadota</taxon>
        <taxon>Gammaproteobacteria</taxon>
        <taxon>Candidatus Kentrum</taxon>
    </lineage>
</organism>
<sequence length="177" mass="20107">MNKRVRQAALEIMLLREKFTEKELSEAMDLVSNNKSTTLIKSLSAPSIKRSAVQRDTTKRNENGLSSAVQELEEKDPKRYALLAEFEKKLRQEAILPTLDDVRKVGISSSKEFQAGKSRKETIPRLMTTFATMPFDMLQEKLGMISDEAHCTSNDDNSYQKLAQFLINGSQNDSQHH</sequence>
<protein>
    <submittedName>
        <fullName evidence="2">Uncharacterized protein</fullName>
    </submittedName>
</protein>
<reference evidence="2" key="1">
    <citation type="submission" date="2019-02" db="EMBL/GenBank/DDBJ databases">
        <authorList>
            <person name="Gruber-Vodicka R. H."/>
            <person name="Seah K. B. B."/>
        </authorList>
    </citation>
    <scope>NUCLEOTIDE SEQUENCE</scope>
    <source>
        <strain evidence="2">BECK_M6</strain>
        <strain evidence="1">BECK_M7</strain>
    </source>
</reference>
<evidence type="ECO:0000313" key="1">
    <source>
        <dbReference type="EMBL" id="VFJ88472.1"/>
    </source>
</evidence>
<dbReference type="AlphaFoldDB" id="A0A450UG50"/>
<evidence type="ECO:0000313" key="2">
    <source>
        <dbReference type="EMBL" id="VFJ91493.1"/>
    </source>
</evidence>
<gene>
    <name evidence="2" type="ORF">BECKLFY1418A_GA0070994_101625</name>
    <name evidence="1" type="ORF">BECKLFY1418B_GA0070995_101033</name>
</gene>
<proteinExistence type="predicted"/>
<accession>A0A450UG50</accession>
<dbReference type="EMBL" id="CAADFF010000010">
    <property type="protein sequence ID" value="VFJ88472.1"/>
    <property type="molecule type" value="Genomic_DNA"/>
</dbReference>
<name>A0A450UG50_9GAMM</name>
<dbReference type="EMBL" id="CAADFH010000016">
    <property type="protein sequence ID" value="VFJ91493.1"/>
    <property type="molecule type" value="Genomic_DNA"/>
</dbReference>